<dbReference type="RefSeq" id="WP_049824267.1">
    <property type="nucleotide sequence ID" value="NZ_AP021854.1"/>
</dbReference>
<reference evidence="1 2" key="1">
    <citation type="submission" date="2024-07" db="EMBL/GenBank/DDBJ databases">
        <title>Genomic Encyclopedia of Type Strains, Phase V (KMG-V): Genome sequencing to study the core and pangenomes of soil and plant-associated prokaryotes.</title>
        <authorList>
            <person name="Whitman W."/>
        </authorList>
    </citation>
    <scope>NUCLEOTIDE SEQUENCE [LARGE SCALE GENOMIC DNA]</scope>
    <source>
        <strain evidence="1 2">USDA 152</strain>
    </source>
</reference>
<dbReference type="EMBL" id="JBGBZJ010000003">
    <property type="protein sequence ID" value="MEY9454798.1"/>
    <property type="molecule type" value="Genomic_DNA"/>
</dbReference>
<accession>A0ABV4FT62</accession>
<name>A0ABV4FT62_9BRAD</name>
<keyword evidence="2" id="KW-1185">Reference proteome</keyword>
<dbReference type="Proteomes" id="UP001565369">
    <property type="component" value="Unassembled WGS sequence"/>
</dbReference>
<sequence length="830" mass="94951">MTELSAEISLRPTRIGFLTRPTDLSSVRAIMRASTSVWGGEYNPIIPVFKRPPKEWTPEIYQRFKGAEVAKGYTRFFEPDVYVEAERGLLEEAGLGALRREHTIHPSVMTLDAFLEPERGRNSGEPRFGLRMLDVLRHIYKTEQQFVLRETRDKVLVAPDRANASVEAMFGLYPTASSTKYLRQAYIDAYRPDKVKPSPDIWRRVFLKGAQTPLSATRYGLKPERYWHHDLLLYVFNSKHATDLIDLWNLRLEPHPILPIPLEWFEELADDIHAILKAQHRPVAGNPNGVMHNATIEFGRSIPKNTAEALIRVLKSDHLPPGAVAVKYWRNAIWVEHRDEYVHRDQRLKVTAAEKRADLTIKDDGDLRTTFEPITPEFADRHGGGDHRWVNVLKVSNFGRRDIATVLPFNTFNREWPRLGSGGEQIPVGIEGWVFPQRYKNLNQYVSLMDTNDAIVGALGQLGIKAELSEPGHIARQMLENLGGLWGVHFLADLPTIELLKKMAGGLRRKNKDDDTLEENFGLRTAPLQDWISLLAARKTRNSFSQENLEDYTKRNVIRLGLETDCPHCRAKNWSTLTEVDYRITCERCLKPYEFPQAHLRPQNRNFTYRVIGPFSVPDYGRGSYSALLTLRLLDRFHSSMAHMTFSTAMNLSADNLKCEVDFIAWRADDRLSDRQHPPTLIIGEAKSLGKGELLKQKDLVKLKAIASRLPNAVLVIAVLRDHFTAAEKKLLVPFVNWGRRVNVHGEPTNPVLLLTANELMMEHYVSSTWEGLGGVHGKFKDHEHTRNLLNFADATQQIYLGMKSFRQERDEYWKKRLARRAAKGKVASH</sequence>
<comment type="caution">
    <text evidence="1">The sequence shown here is derived from an EMBL/GenBank/DDBJ whole genome shotgun (WGS) entry which is preliminary data.</text>
</comment>
<gene>
    <name evidence="1" type="ORF">ABIG07_003746</name>
</gene>
<proteinExistence type="predicted"/>
<evidence type="ECO:0000313" key="1">
    <source>
        <dbReference type="EMBL" id="MEY9454798.1"/>
    </source>
</evidence>
<organism evidence="1 2">
    <name type="scientific">Bradyrhizobium ottawaense</name>
    <dbReference type="NCBI Taxonomy" id="931866"/>
    <lineage>
        <taxon>Bacteria</taxon>
        <taxon>Pseudomonadati</taxon>
        <taxon>Pseudomonadota</taxon>
        <taxon>Alphaproteobacteria</taxon>
        <taxon>Hyphomicrobiales</taxon>
        <taxon>Nitrobacteraceae</taxon>
        <taxon>Bradyrhizobium</taxon>
    </lineage>
</organism>
<protein>
    <submittedName>
        <fullName evidence="1">Uncharacterized protein</fullName>
    </submittedName>
</protein>
<evidence type="ECO:0000313" key="2">
    <source>
        <dbReference type="Proteomes" id="UP001565369"/>
    </source>
</evidence>